<evidence type="ECO:0000313" key="2">
    <source>
        <dbReference type="Proteomes" id="UP000092460"/>
    </source>
</evidence>
<reference evidence="2" key="1">
    <citation type="submission" date="2015-01" db="EMBL/GenBank/DDBJ databases">
        <authorList>
            <person name="Aksoy S."/>
            <person name="Warren W."/>
            <person name="Wilson R.K."/>
        </authorList>
    </citation>
    <scope>NUCLEOTIDE SEQUENCE [LARGE SCALE GENOMIC DNA]</scope>
    <source>
        <strain evidence="2">IAEA</strain>
    </source>
</reference>
<dbReference type="EnsemblMetazoa" id="GPPI020431-RA">
    <property type="protein sequence ID" value="GPPI020431-PA"/>
    <property type="gene ID" value="GPPI020431"/>
</dbReference>
<protein>
    <submittedName>
        <fullName evidence="1">Uncharacterized protein</fullName>
    </submittedName>
</protein>
<dbReference type="AlphaFoldDB" id="A0A1B0B6G3"/>
<organism evidence="1 2">
    <name type="scientific">Glossina palpalis gambiensis</name>
    <dbReference type="NCBI Taxonomy" id="67801"/>
    <lineage>
        <taxon>Eukaryota</taxon>
        <taxon>Metazoa</taxon>
        <taxon>Ecdysozoa</taxon>
        <taxon>Arthropoda</taxon>
        <taxon>Hexapoda</taxon>
        <taxon>Insecta</taxon>
        <taxon>Pterygota</taxon>
        <taxon>Neoptera</taxon>
        <taxon>Endopterygota</taxon>
        <taxon>Diptera</taxon>
        <taxon>Brachycera</taxon>
        <taxon>Muscomorpha</taxon>
        <taxon>Hippoboscoidea</taxon>
        <taxon>Glossinidae</taxon>
        <taxon>Glossina</taxon>
    </lineage>
</organism>
<dbReference type="EMBL" id="JXJN01009089">
    <property type="status" value="NOT_ANNOTATED_CDS"/>
    <property type="molecule type" value="Genomic_DNA"/>
</dbReference>
<reference evidence="1" key="2">
    <citation type="submission" date="2020-05" db="UniProtKB">
        <authorList>
            <consortium name="EnsemblMetazoa"/>
        </authorList>
    </citation>
    <scope>IDENTIFICATION</scope>
    <source>
        <strain evidence="1">IAEA</strain>
    </source>
</reference>
<keyword evidence="2" id="KW-1185">Reference proteome</keyword>
<name>A0A1B0B6G3_9MUSC</name>
<proteinExistence type="predicted"/>
<dbReference type="Proteomes" id="UP000092460">
    <property type="component" value="Unassembled WGS sequence"/>
</dbReference>
<dbReference type="VEuPathDB" id="VectorBase:GPPI020431"/>
<accession>A0A1B0B6G3</accession>
<evidence type="ECO:0000313" key="1">
    <source>
        <dbReference type="EnsemblMetazoa" id="GPPI020431-PA"/>
    </source>
</evidence>
<sequence length="122" mass="13507">MCLDMQMYCKGLSYEKKSMEIYGQKLGTENPLLRYKSILCPISNYVLIYMGWYQMLNERLTDGARLVLVGAVDATAAAAATELTELSAEALESLLPERVLFFTAVTCGGTGGTAKCLYFVYM</sequence>